<dbReference type="Proteomes" id="UP000887013">
    <property type="component" value="Unassembled WGS sequence"/>
</dbReference>
<gene>
    <name evidence="1" type="ORF">NPIL_174091</name>
</gene>
<proteinExistence type="predicted"/>
<evidence type="ECO:0000313" key="2">
    <source>
        <dbReference type="Proteomes" id="UP000887013"/>
    </source>
</evidence>
<keyword evidence="2" id="KW-1185">Reference proteome</keyword>
<dbReference type="AlphaFoldDB" id="A0A8X6TE81"/>
<sequence>MTAMRLLLPSRLGIISPRTTDADEAMNLTVRMVCSPPNHQCVRKILRNTDERKERRQLGKPDEEGHFLRVANSVFKRPTNPIVNNYDAFQCYGSAMLNGLEKCLDATDSLIELTFQMIFKTFLTSGFKQFIEILNTVLYNVILNK</sequence>
<comment type="caution">
    <text evidence="1">The sequence shown here is derived from an EMBL/GenBank/DDBJ whole genome shotgun (WGS) entry which is preliminary data.</text>
</comment>
<protein>
    <submittedName>
        <fullName evidence="1">Uncharacterized protein</fullName>
    </submittedName>
</protein>
<organism evidence="1 2">
    <name type="scientific">Nephila pilipes</name>
    <name type="common">Giant wood spider</name>
    <name type="synonym">Nephila maculata</name>
    <dbReference type="NCBI Taxonomy" id="299642"/>
    <lineage>
        <taxon>Eukaryota</taxon>
        <taxon>Metazoa</taxon>
        <taxon>Ecdysozoa</taxon>
        <taxon>Arthropoda</taxon>
        <taxon>Chelicerata</taxon>
        <taxon>Arachnida</taxon>
        <taxon>Araneae</taxon>
        <taxon>Araneomorphae</taxon>
        <taxon>Entelegynae</taxon>
        <taxon>Araneoidea</taxon>
        <taxon>Nephilidae</taxon>
        <taxon>Nephila</taxon>
    </lineage>
</organism>
<name>A0A8X6TE81_NEPPI</name>
<evidence type="ECO:0000313" key="1">
    <source>
        <dbReference type="EMBL" id="GFT01239.1"/>
    </source>
</evidence>
<accession>A0A8X6TE81</accession>
<reference evidence="1" key="1">
    <citation type="submission" date="2020-08" db="EMBL/GenBank/DDBJ databases">
        <title>Multicomponent nature underlies the extraordinary mechanical properties of spider dragline silk.</title>
        <authorList>
            <person name="Kono N."/>
            <person name="Nakamura H."/>
            <person name="Mori M."/>
            <person name="Yoshida Y."/>
            <person name="Ohtoshi R."/>
            <person name="Malay A.D."/>
            <person name="Moran D.A.P."/>
            <person name="Tomita M."/>
            <person name="Numata K."/>
            <person name="Arakawa K."/>
        </authorList>
    </citation>
    <scope>NUCLEOTIDE SEQUENCE</scope>
</reference>
<dbReference type="EMBL" id="BMAW01101810">
    <property type="protein sequence ID" value="GFT01239.1"/>
    <property type="molecule type" value="Genomic_DNA"/>
</dbReference>